<comment type="similarity">
    <text evidence="1">Belongs to the glycosyl hydrolase 16 family.</text>
</comment>
<accession>A0ABY8XAA6</accession>
<dbReference type="InterPro" id="IPR005084">
    <property type="entry name" value="CBM6"/>
</dbReference>
<dbReference type="CDD" id="cd08023">
    <property type="entry name" value="GH16_laminarinase_like"/>
    <property type="match status" value="1"/>
</dbReference>
<proteinExistence type="inferred from homology"/>
<feature type="compositionally biased region" description="Low complexity" evidence="4">
    <location>
        <begin position="392"/>
        <end position="413"/>
    </location>
</feature>
<dbReference type="CDD" id="cd04080">
    <property type="entry name" value="CBM6_cellulase-like"/>
    <property type="match status" value="1"/>
</dbReference>
<dbReference type="RefSeq" id="WP_285747321.1">
    <property type="nucleotide sequence ID" value="NZ_CP127162.1"/>
</dbReference>
<name>A0ABY8XAA6_9BACL</name>
<feature type="domain" description="SLH" evidence="7">
    <location>
        <begin position="167"/>
        <end position="229"/>
    </location>
</feature>
<dbReference type="Pfam" id="PF03422">
    <property type="entry name" value="CBM_6"/>
    <property type="match status" value="1"/>
</dbReference>
<feature type="domain" description="GH16" evidence="8">
    <location>
        <begin position="399"/>
        <end position="686"/>
    </location>
</feature>
<keyword evidence="10" id="KW-1185">Reference proteome</keyword>
<feature type="domain" description="SLH" evidence="7">
    <location>
        <begin position="102"/>
        <end position="165"/>
    </location>
</feature>
<evidence type="ECO:0000259" key="6">
    <source>
        <dbReference type="PROSITE" id="PS51175"/>
    </source>
</evidence>
<sequence>MKKGLACIVTGCLTASLFFPTFSGAEGVDHQVKGDLQAKSLQASVPYKDLGSHWSQSAVLRMQDMALLQGYADGTFKPNHEINRAEFVMILDRVFGFTGSTESHSFADVTAGDWYYDALTRANGSGIIKGTDVDHLSPKEPITREDAAVMVDRAFQLSSGVEEEKELSKFYDAKDVSSYATKALTYLTNNQIMKGYQGKLNPKSPITRAETAGLLAAMIADIKTSPGTYESSVKGNLIVRSSDITLKNTVVKGNLLLTEGIGDGSIVLQGVTVTGSVIVKGGGSHSIDISDSKLNRIVIDKSGEPVSVKIKEGSNVQEITVMQKASVELSSDSTVDSLTVLTKADQTQIISKGKINKLKVDAANVVVNGETVKPGFVTSIKGESTQPVPSQPGNSTTDSSTSNPSSPGGQTPSVPDSPSDEKPIPSTTIPNEDWKLVWNDEFNGSVIDDTKWTVQDTGLVYNNELQYYSPNNTRIVKDEDRSVLQIEAKREEKSGQKFTSGKLISMGKGDFTYGKVVVRAKLPKEQGMWPAFWMMPTDEAHYGGWPASGEIDIMELIGGEESHNKIYSTLHYDSVKSDGSHGHDQGSITLPDGESFADDYHDFQVEWLPGMIRFYVDGKLHHEVTNWQTKAAGQPEYYTFPAPFDRPFYLILNLAVGGDWPGSPNDDFTSEAMNVDFVRVYSYDKLDEWPDVTTNPIEPEAQREPQENGNQIYNDQFLDGTETNGVPQKWQFITNEGGSGNVEVVEDKDKGKAVQVTIDKEGTQNYSVQLTQMPIYVKKNKKYKIEFDAKASADRTISSKVTQFEKSWTNYSGDHPFAITTEWKTYDYTFDMRDGTDNNARFEFNLGLENDTVLISNVKLSEVGEADPLTVERKPLPDGNYIFNGTFDQGKNRLGFWASYIAENAVADISVNNFLKFPIMERQLVVDVKKTNGESEQVAVNQGNLKLEANTTYGYSFEAKADKPRTMNIDLISSGADSKQSHQSQSQSQSIQLSQDLKTYTGEISIGDIEPDATSTFRLLFGSSTGTVYVDNVRLTKRGNPISVDGYAHIPATEAWSMQGLQLENSDEGGQHISHMEEGDLLQYKINVAADDEYVLSARMASAKDDSSVRFSVKDEEGSTVLQSVYALGDTGSWQKYNTVYFPAVSLKAGKQYYVDFEGKDYNTRWVDISQNKVKNGKLALAEGNWEKTPEKLVTSDADGGGVLIQLLGTSKDWWEVLLQQRQIKLDEGKTYRLSFEASASSPKSVQAVVSQNEGDYTKYMEEKIELTESKQQYAYTFTMNDFSDPAAVLAFGLGYPSSIGDHTVSIHNVSLIEVNPSADQGGQPVNVNLISNGDFSKGTDGWFTYVNGDAKELEISAGDQKLQAKIGTVGQNAWDRQVINEGFGIQPNSKYKLTFKAKTDKPRKMNVGIGWVDAASNYEWHGFFGDKVDLTTEEQLFTFTFNTEENGYGNTRISLDMGNISGAEDGNTIITLSDVSLINMGSAK</sequence>
<evidence type="ECO:0000256" key="5">
    <source>
        <dbReference type="SAM" id="SignalP"/>
    </source>
</evidence>
<dbReference type="PANTHER" id="PTHR10963:SF55">
    <property type="entry name" value="GLYCOSIDE HYDROLASE FAMILY 16 PROTEIN"/>
    <property type="match status" value="1"/>
</dbReference>
<feature type="domain" description="CBM6" evidence="6">
    <location>
        <begin position="1048"/>
        <end position="1175"/>
    </location>
</feature>
<evidence type="ECO:0000256" key="1">
    <source>
        <dbReference type="ARBA" id="ARBA00006865"/>
    </source>
</evidence>
<dbReference type="InterPro" id="IPR013320">
    <property type="entry name" value="ConA-like_dom_sf"/>
</dbReference>
<feature type="signal peptide" evidence="5">
    <location>
        <begin position="1"/>
        <end position="25"/>
    </location>
</feature>
<dbReference type="SUPFAM" id="SSF49899">
    <property type="entry name" value="Concanavalin A-like lectins/glucanases"/>
    <property type="match status" value="1"/>
</dbReference>
<protein>
    <submittedName>
        <fullName evidence="9">Carbohydrate binding domain-containing protein</fullName>
    </submittedName>
</protein>
<dbReference type="PROSITE" id="PS51175">
    <property type="entry name" value="CBM6"/>
    <property type="match status" value="1"/>
</dbReference>
<feature type="chain" id="PRO_5047077388" evidence="5">
    <location>
        <begin position="26"/>
        <end position="1485"/>
    </location>
</feature>
<dbReference type="EMBL" id="CP127162">
    <property type="protein sequence ID" value="WIV20411.1"/>
    <property type="molecule type" value="Genomic_DNA"/>
</dbReference>
<feature type="region of interest" description="Disordered" evidence="4">
    <location>
        <begin position="377"/>
        <end position="432"/>
    </location>
</feature>
<dbReference type="Pfam" id="PF00395">
    <property type="entry name" value="SLH"/>
    <property type="match status" value="3"/>
</dbReference>
<dbReference type="Pfam" id="PF00722">
    <property type="entry name" value="Glyco_hydro_16"/>
    <property type="match status" value="1"/>
</dbReference>
<evidence type="ECO:0000313" key="9">
    <source>
        <dbReference type="EMBL" id="WIV20411.1"/>
    </source>
</evidence>
<dbReference type="InterPro" id="IPR006584">
    <property type="entry name" value="Cellulose-bd_IV"/>
</dbReference>
<dbReference type="InterPro" id="IPR001119">
    <property type="entry name" value="SLH_dom"/>
</dbReference>
<reference evidence="9 10" key="1">
    <citation type="submission" date="2023-06" db="EMBL/GenBank/DDBJ databases">
        <title>Paenibacillus polygonum sp. nov., an endophytic bacterium, isolated from Polygonum lapathifolium L. in Nanji Wetland National Nature Reserve, South of Poyang Lake, Jiangxi Province, China.</title>
        <authorList>
            <person name="Yu Z."/>
        </authorList>
    </citation>
    <scope>NUCLEOTIDE SEQUENCE [LARGE SCALE GENOMIC DNA]</scope>
    <source>
        <strain evidence="9 10">C31</strain>
    </source>
</reference>
<organism evidence="9 10">
    <name type="scientific">Paenibacillus polygoni</name>
    <dbReference type="NCBI Taxonomy" id="3050112"/>
    <lineage>
        <taxon>Bacteria</taxon>
        <taxon>Bacillati</taxon>
        <taxon>Bacillota</taxon>
        <taxon>Bacilli</taxon>
        <taxon>Bacillales</taxon>
        <taxon>Paenibacillaceae</taxon>
        <taxon>Paenibacillus</taxon>
    </lineage>
</organism>
<dbReference type="InterPro" id="IPR003305">
    <property type="entry name" value="CenC_carb-bd"/>
</dbReference>
<dbReference type="SUPFAM" id="SSF49785">
    <property type="entry name" value="Galactose-binding domain-like"/>
    <property type="match status" value="5"/>
</dbReference>
<dbReference type="PROSITE" id="PS51272">
    <property type="entry name" value="SLH"/>
    <property type="match status" value="3"/>
</dbReference>
<evidence type="ECO:0000256" key="2">
    <source>
        <dbReference type="ARBA" id="ARBA00022729"/>
    </source>
</evidence>
<dbReference type="InterPro" id="IPR000757">
    <property type="entry name" value="Beta-glucanase-like"/>
</dbReference>
<evidence type="ECO:0000259" key="8">
    <source>
        <dbReference type="PROSITE" id="PS51762"/>
    </source>
</evidence>
<dbReference type="Gene3D" id="2.60.120.260">
    <property type="entry name" value="Galactose-binding domain-like"/>
    <property type="match status" value="5"/>
</dbReference>
<evidence type="ECO:0000256" key="3">
    <source>
        <dbReference type="ARBA" id="ARBA00022801"/>
    </source>
</evidence>
<dbReference type="InterPro" id="IPR050546">
    <property type="entry name" value="Glycosyl_Hydrlase_16"/>
</dbReference>
<keyword evidence="2 5" id="KW-0732">Signal</keyword>
<evidence type="ECO:0000313" key="10">
    <source>
        <dbReference type="Proteomes" id="UP001236415"/>
    </source>
</evidence>
<dbReference type="Proteomes" id="UP001236415">
    <property type="component" value="Chromosome"/>
</dbReference>
<dbReference type="PROSITE" id="PS51762">
    <property type="entry name" value="GH16_2"/>
    <property type="match status" value="1"/>
</dbReference>
<dbReference type="Gene3D" id="2.60.120.200">
    <property type="match status" value="1"/>
</dbReference>
<dbReference type="Pfam" id="PF02018">
    <property type="entry name" value="CBM_4_9"/>
    <property type="match status" value="4"/>
</dbReference>
<feature type="domain" description="SLH" evidence="7">
    <location>
        <begin position="42"/>
        <end position="101"/>
    </location>
</feature>
<dbReference type="InterPro" id="IPR008979">
    <property type="entry name" value="Galactose-bd-like_sf"/>
</dbReference>
<keyword evidence="3" id="KW-0378">Hydrolase</keyword>
<evidence type="ECO:0000256" key="4">
    <source>
        <dbReference type="SAM" id="MobiDB-lite"/>
    </source>
</evidence>
<gene>
    <name evidence="9" type="ORF">QPK24_06885</name>
</gene>
<dbReference type="SMART" id="SM00606">
    <property type="entry name" value="CBD_IV"/>
    <property type="match status" value="1"/>
</dbReference>
<dbReference type="PANTHER" id="PTHR10963">
    <property type="entry name" value="GLYCOSYL HYDROLASE-RELATED"/>
    <property type="match status" value="1"/>
</dbReference>
<evidence type="ECO:0000259" key="7">
    <source>
        <dbReference type="PROSITE" id="PS51272"/>
    </source>
</evidence>